<reference evidence="9" key="1">
    <citation type="submission" date="2016-10" db="EMBL/GenBank/DDBJ databases">
        <authorList>
            <person name="Varghese N."/>
            <person name="Submissions S."/>
        </authorList>
    </citation>
    <scope>NUCLEOTIDE SEQUENCE [LARGE SCALE GENOMIC DNA]</scope>
    <source>
        <strain evidence="9">PL19</strain>
    </source>
</reference>
<keyword evidence="5 7" id="KW-0472">Membrane</keyword>
<comment type="subcellular location">
    <subcellularLocation>
        <location evidence="1">Cell membrane</location>
        <topology evidence="1">Multi-pass membrane protein</topology>
    </subcellularLocation>
</comment>
<dbReference type="PANTHER" id="PTHR30213">
    <property type="entry name" value="INNER MEMBRANE PROTEIN YHJD"/>
    <property type="match status" value="1"/>
</dbReference>
<sequence>MGVQPAPSPPKQSSNPLRRARALYRNVPKRKLAWLLLKDTVNSAMEYRILGLAAEAAFFTLLSLPPLLLGLIGLLGYLDAWIGTDTIDSVRANILNASATVLSDRGVSQIAEPLIDDVIEGGRPDVISVGFALALWSGSRTMNVFIDTITVMYGLDGHRGIVATRLLAFGLYLVALPLGAVALPLLIVGPDAVVGWVPQLEPVVAVFYWPVVVVVSIAFLTTLYHVSVPVRSPWAEDIPGALVAVLMWIAGSFLLRLYLTRTVDGPTLYGSLAAPVAVLLWIGVSAFAVLVGAAVNAAIDHVWPSVTTAAARRASERAREQAAAEVVAAAAARRAMRGAEGGDGGEGEETGTVEPPAEFPERWTKFLPPSDIRSRLRSRRRDG</sequence>
<feature type="transmembrane region" description="Helical" evidence="7">
    <location>
        <begin position="166"/>
        <end position="187"/>
    </location>
</feature>
<evidence type="ECO:0000256" key="1">
    <source>
        <dbReference type="ARBA" id="ARBA00004651"/>
    </source>
</evidence>
<proteinExistence type="predicted"/>
<keyword evidence="2" id="KW-1003">Cell membrane</keyword>
<keyword evidence="9" id="KW-1185">Reference proteome</keyword>
<evidence type="ECO:0000313" key="8">
    <source>
        <dbReference type="EMBL" id="SFK93841.1"/>
    </source>
</evidence>
<feature type="transmembrane region" description="Helical" evidence="7">
    <location>
        <begin position="278"/>
        <end position="299"/>
    </location>
</feature>
<evidence type="ECO:0000256" key="4">
    <source>
        <dbReference type="ARBA" id="ARBA00022989"/>
    </source>
</evidence>
<protein>
    <submittedName>
        <fullName evidence="8">Membrane protein</fullName>
    </submittedName>
</protein>
<feature type="transmembrane region" description="Helical" evidence="7">
    <location>
        <begin position="56"/>
        <end position="78"/>
    </location>
</feature>
<feature type="transmembrane region" description="Helical" evidence="7">
    <location>
        <begin position="207"/>
        <end position="226"/>
    </location>
</feature>
<organism evidence="8 9">
    <name type="scientific">Streptomyces pini</name>
    <dbReference type="NCBI Taxonomy" id="1520580"/>
    <lineage>
        <taxon>Bacteria</taxon>
        <taxon>Bacillati</taxon>
        <taxon>Actinomycetota</taxon>
        <taxon>Actinomycetes</taxon>
        <taxon>Kitasatosporales</taxon>
        <taxon>Streptomycetaceae</taxon>
        <taxon>Streptomyces</taxon>
    </lineage>
</organism>
<dbReference type="Pfam" id="PF03631">
    <property type="entry name" value="Virul_fac_BrkB"/>
    <property type="match status" value="1"/>
</dbReference>
<feature type="region of interest" description="Disordered" evidence="6">
    <location>
        <begin position="335"/>
        <end position="383"/>
    </location>
</feature>
<evidence type="ECO:0000256" key="5">
    <source>
        <dbReference type="ARBA" id="ARBA00023136"/>
    </source>
</evidence>
<name>A0A1I4DPG8_9ACTN</name>
<keyword evidence="3 7" id="KW-0812">Transmembrane</keyword>
<dbReference type="GO" id="GO:0005886">
    <property type="term" value="C:plasma membrane"/>
    <property type="evidence" value="ECO:0007669"/>
    <property type="project" value="UniProtKB-SubCell"/>
</dbReference>
<evidence type="ECO:0000256" key="3">
    <source>
        <dbReference type="ARBA" id="ARBA00022692"/>
    </source>
</evidence>
<evidence type="ECO:0000256" key="2">
    <source>
        <dbReference type="ARBA" id="ARBA00022475"/>
    </source>
</evidence>
<evidence type="ECO:0000256" key="6">
    <source>
        <dbReference type="SAM" id="MobiDB-lite"/>
    </source>
</evidence>
<dbReference type="InterPro" id="IPR017039">
    <property type="entry name" value="Virul_fac_BrkB"/>
</dbReference>
<evidence type="ECO:0000256" key="7">
    <source>
        <dbReference type="SAM" id="Phobius"/>
    </source>
</evidence>
<accession>A0A1I4DPG8</accession>
<keyword evidence="4 7" id="KW-1133">Transmembrane helix</keyword>
<dbReference type="EMBL" id="FOSG01000010">
    <property type="protein sequence ID" value="SFK93841.1"/>
    <property type="molecule type" value="Genomic_DNA"/>
</dbReference>
<gene>
    <name evidence="8" type="ORF">SAMN05192584_110156</name>
</gene>
<dbReference type="Proteomes" id="UP000198928">
    <property type="component" value="Unassembled WGS sequence"/>
</dbReference>
<evidence type="ECO:0000313" key="9">
    <source>
        <dbReference type="Proteomes" id="UP000198928"/>
    </source>
</evidence>
<dbReference type="AlphaFoldDB" id="A0A1I4DPG8"/>
<dbReference type="PANTHER" id="PTHR30213:SF0">
    <property type="entry name" value="UPF0761 MEMBRANE PROTEIN YIHY"/>
    <property type="match status" value="1"/>
</dbReference>
<feature type="transmembrane region" description="Helical" evidence="7">
    <location>
        <begin position="238"/>
        <end position="258"/>
    </location>
</feature>
<dbReference type="OrthoDB" id="3209118at2"/>